<accession>A0AAU7QCY4</accession>
<keyword evidence="1" id="KW-0175">Coiled coil</keyword>
<dbReference type="AlphaFoldDB" id="A0AAU7QCY4"/>
<gene>
    <name evidence="2" type="ORF">ABK905_07415</name>
</gene>
<dbReference type="EMBL" id="CP157947">
    <property type="protein sequence ID" value="XBS70889.1"/>
    <property type="molecule type" value="Genomic_DNA"/>
</dbReference>
<organism evidence="2">
    <name type="scientific">Acerihabitans sp. KWT182</name>
    <dbReference type="NCBI Taxonomy" id="3157919"/>
    <lineage>
        <taxon>Bacteria</taxon>
        <taxon>Pseudomonadati</taxon>
        <taxon>Pseudomonadota</taxon>
        <taxon>Gammaproteobacteria</taxon>
        <taxon>Enterobacterales</taxon>
        <taxon>Pectobacteriaceae</taxon>
        <taxon>Acerihabitans</taxon>
    </lineage>
</organism>
<protein>
    <submittedName>
        <fullName evidence="2">Uncharacterized protein</fullName>
    </submittedName>
</protein>
<evidence type="ECO:0000256" key="1">
    <source>
        <dbReference type="SAM" id="Coils"/>
    </source>
</evidence>
<evidence type="ECO:0000313" key="2">
    <source>
        <dbReference type="EMBL" id="XBS70889.1"/>
    </source>
</evidence>
<name>A0AAU7QCY4_9GAMM</name>
<reference evidence="2" key="1">
    <citation type="submission" date="2024-06" db="EMBL/GenBank/DDBJ databases">
        <authorList>
            <person name="Coelho C."/>
            <person name="Bento M."/>
            <person name="Garcia E."/>
            <person name="Camelo A."/>
            <person name="Brandao I."/>
            <person name="Espirito Santo C."/>
            <person name="Trovao J."/>
            <person name="Verissimo A."/>
            <person name="Costa J."/>
            <person name="Tiago I."/>
        </authorList>
    </citation>
    <scope>NUCLEOTIDE SEQUENCE</scope>
    <source>
        <strain evidence="2">KWT182</strain>
    </source>
</reference>
<sequence>MDEILTVYAYPPAGTKPPCEKNSDGIYSTPGGMLCEVSNSASNNIVLNYEYENSITNHTEAFKQQQYTQKLINKAEDATIKLLKNESAKLAAQQQAVKNLVEMQKVNLKNLQAQSLKTREFLVASQNKIKESFHAQQQRFKQNTVNVTQHHSNIQAQHQKCLNRIQSMPNPKVAKRNKELQLEAERKAKAELERITEEHNRQLEEHQRQLQELEIQLKVQNRQIQEGIANLRKISEIDRLDIQALSHEFSEQIILIQNEIDRDSNPEHKSHLWLNDAKNFTSSRRA</sequence>
<feature type="coiled-coil region" evidence="1">
    <location>
        <begin position="175"/>
        <end position="230"/>
    </location>
</feature>
<proteinExistence type="predicted"/>